<feature type="region of interest" description="Disordered" evidence="8">
    <location>
        <begin position="675"/>
        <end position="696"/>
    </location>
</feature>
<evidence type="ECO:0000256" key="5">
    <source>
        <dbReference type="ARBA" id="ARBA00022801"/>
    </source>
</evidence>
<keyword evidence="3" id="KW-0645">Protease</keyword>
<feature type="compositionally biased region" description="Acidic residues" evidence="8">
    <location>
        <begin position="2795"/>
        <end position="2807"/>
    </location>
</feature>
<dbReference type="GeneID" id="5887519"/>
<protein>
    <recommendedName>
        <fullName evidence="2">ubiquitinyl hydrolase 1</fullName>
        <ecNumber evidence="2">3.4.19.12</ecNumber>
    </recommendedName>
</protein>
<feature type="coiled-coil region" evidence="7">
    <location>
        <begin position="563"/>
        <end position="615"/>
    </location>
</feature>
<dbReference type="Pfam" id="PF12340">
    <property type="entry name" value="DUF3638"/>
    <property type="match status" value="1"/>
</dbReference>
<keyword evidence="6" id="KW-0788">Thiol protease</keyword>
<dbReference type="RefSeq" id="XP_001742032.1">
    <property type="nucleotide sequence ID" value="XM_001741980.1"/>
</dbReference>
<gene>
    <name evidence="11" type="ORF">MONBRDRAFT_35379</name>
</gene>
<dbReference type="InterPro" id="IPR022105">
    <property type="entry name" value="DUF3645"/>
</dbReference>
<reference evidence="11 12" key="1">
    <citation type="journal article" date="2008" name="Nature">
        <title>The genome of the choanoflagellate Monosiga brevicollis and the origin of metazoans.</title>
        <authorList>
            <consortium name="JGI Sequencing"/>
            <person name="King N."/>
            <person name="Westbrook M.J."/>
            <person name="Young S.L."/>
            <person name="Kuo A."/>
            <person name="Abedin M."/>
            <person name="Chapman J."/>
            <person name="Fairclough S."/>
            <person name="Hellsten U."/>
            <person name="Isogai Y."/>
            <person name="Letunic I."/>
            <person name="Marr M."/>
            <person name="Pincus D."/>
            <person name="Putnam N."/>
            <person name="Rokas A."/>
            <person name="Wright K.J."/>
            <person name="Zuzow R."/>
            <person name="Dirks W."/>
            <person name="Good M."/>
            <person name="Goodstein D."/>
            <person name="Lemons D."/>
            <person name="Li W."/>
            <person name="Lyons J.B."/>
            <person name="Morris A."/>
            <person name="Nichols S."/>
            <person name="Richter D.J."/>
            <person name="Salamov A."/>
            <person name="Bork P."/>
            <person name="Lim W.A."/>
            <person name="Manning G."/>
            <person name="Miller W.T."/>
            <person name="McGinnis W."/>
            <person name="Shapiro H."/>
            <person name="Tjian R."/>
            <person name="Grigoriev I.V."/>
            <person name="Rokhsar D."/>
        </authorList>
    </citation>
    <scope>NUCLEOTIDE SEQUENCE [LARGE SCALE GENOMIC DNA]</scope>
    <source>
        <strain evidence="12">MX1 / ATCC 50154</strain>
    </source>
</reference>
<evidence type="ECO:0000259" key="9">
    <source>
        <dbReference type="Pfam" id="PF12340"/>
    </source>
</evidence>
<feature type="compositionally biased region" description="Basic and acidic residues" evidence="8">
    <location>
        <begin position="675"/>
        <end position="684"/>
    </location>
</feature>
<comment type="catalytic activity">
    <reaction evidence="1">
        <text>Thiol-dependent hydrolysis of ester, thioester, amide, peptide and isopeptide bonds formed by the C-terminal Gly of ubiquitin (a 76-residue protein attached to proteins as an intracellular targeting signal).</text>
        <dbReference type="EC" id="3.4.19.12"/>
    </reaction>
</comment>
<feature type="region of interest" description="Disordered" evidence="8">
    <location>
        <begin position="2791"/>
        <end position="2818"/>
    </location>
</feature>
<dbReference type="eggNOG" id="ENOG502QUFK">
    <property type="taxonomic scope" value="Eukaryota"/>
</dbReference>
<name>A9UNN1_MONBE</name>
<keyword evidence="5" id="KW-0378">Hydrolase</keyword>
<dbReference type="EMBL" id="CH991543">
    <property type="protein sequence ID" value="EDQ92270.1"/>
    <property type="molecule type" value="Genomic_DNA"/>
</dbReference>
<keyword evidence="7" id="KW-0175">Coiled coil</keyword>
<feature type="domain" description="DUF3645" evidence="10">
    <location>
        <begin position="2290"/>
        <end position="2322"/>
    </location>
</feature>
<evidence type="ECO:0000256" key="3">
    <source>
        <dbReference type="ARBA" id="ARBA00022670"/>
    </source>
</evidence>
<dbReference type="PANTHER" id="PTHR13367:SF33">
    <property type="entry name" value="P-LOOP CONTAINING NUCLEOSIDE TRIPHOSPHATE HYDROLASE PROTEIN"/>
    <property type="match status" value="1"/>
</dbReference>
<evidence type="ECO:0000256" key="1">
    <source>
        <dbReference type="ARBA" id="ARBA00000707"/>
    </source>
</evidence>
<dbReference type="PANTHER" id="PTHR13367">
    <property type="entry name" value="UBIQUITIN THIOESTERASE"/>
    <property type="match status" value="1"/>
</dbReference>
<dbReference type="GO" id="GO:0006508">
    <property type="term" value="P:proteolysis"/>
    <property type="evidence" value="ECO:0007669"/>
    <property type="project" value="UniProtKB-KW"/>
</dbReference>
<proteinExistence type="predicted"/>
<keyword evidence="12" id="KW-1185">Reference proteome</keyword>
<keyword evidence="4" id="KW-0833">Ubl conjugation pathway</keyword>
<organism evidence="11 12">
    <name type="scientific">Monosiga brevicollis</name>
    <name type="common">Choanoflagellate</name>
    <dbReference type="NCBI Taxonomy" id="81824"/>
    <lineage>
        <taxon>Eukaryota</taxon>
        <taxon>Choanoflagellata</taxon>
        <taxon>Craspedida</taxon>
        <taxon>Salpingoecidae</taxon>
        <taxon>Monosiga</taxon>
    </lineage>
</organism>
<feature type="region of interest" description="Disordered" evidence="8">
    <location>
        <begin position="81"/>
        <end position="103"/>
    </location>
</feature>
<sequence>MAEEDPIVSPAAIAWEYVLGCNQGDAKVQARDTANACVLALQAFLEASAKPGAFVNAHPQWEAFVAAVQVLAQHVEQSTVAAADEAGDSDASDSGVSGDDSDDDEGIMAKGLVTRPTCLYLHLKYGCALVATTGPDGRVSLFVLGLDNQHFVAQAPPNSQVETTARTDGHFLLPVGSLWSQSDVQNVIKLAKQSLKRSANAEDGKVHKTPGFVHQAYTRAWSEHVNGNASSNLLTTDQWHAAAQRHMVALNNLGARVRHHNNAQLDAMYSQLLQATSNMVRQFDQTRGSPAARQLELSWDNFRAADVPRTAPNSVVSTVASVVNEYNAALNTPKRSQGLDIHAICNDLGASLSLSPEIQTALANQRLTLAHLKQLSLTLDKLQAKVVFKLVFERYVHQTLTRIHACDRAFDAEAIALDDELLLHLLDMHSKVCTELGGSSPDPAETTTSELYTELLPLPAALQSQKALMQVAALVFLRYAAECTWPQLPWSSPEYSMPNLEPIVPFWTLDDAQDMHTMNMALCFISERHPTDEIPFLVASTLGTLQDDFAQHYSNWKQDTWYSTSLEERLQQERQNHRRLRQEHWQTVQRKQRNAKQYAADLENLEQSRDVAQKEQYTASHDADAARRECQLHVKGCHFAREYLGQRGHSNWSIYSHGISWYTCSTCSNLKSKYTSKDSTRSQAEKNTTSAQAQVDAKSKQLRAELVPPPAVQLSLPESDHEALATLTVFYLPLRLQRLAECARQTFTLMQEVDEPRKKQQSKRHTEAFQLFNNLQTGSQAKLDIDIDLQATTLEPRTNTRFVSVHHLQGEEDDINYMERPLLSTLAQWKPPKDRTELAAFFGTVSPTGPAPKPSRRRQPQAVDRLGAFRHQAVNPSIEPSDAKATHQWSDRGTEGKATPFAVSSCANLDDGDIFAAQRAGRLLQWTNLAGILRLDALSLLEPQVVRLLKAMVAEVGDLEDHFQRAVAWPSRDPAVWRTLLAAIRRSIVNMSTACKFVPYGAALGTLTGILTAFDAPSQSQDAMSDNSPTAFDLVLQLTECLDAHAQNWATEQSKALAAGNEALVNHLQQRRFEAYNLAIVAFRHVSWTKVEVRQRRQALRQLLRYRILGGGHGDGSNSSMWLNDAALTSMSRLLVELCQELQSSVEEPDFPTRMAQWVDEAMGHAGGASQAQSAQLYGDTLNLLVIDSGRLAINCLTGFVLFNGQPASQLPPRLLEDAEYKSFFGTRMFPVAVDKDGKTYRAVAPIDGFMYTFIDTDGAADGHQLSIIQEPEPKPDDPAGGPRPGQRLLLARGLARALLSEHPLHSQMVAWLDLVSESIVLRQLPERDSCGFQARHVAYVGVSIADDWQLLRPPPNMQEQAVVDMLPIATHVACHLAEADVEESESGWQSWIWAETVREHPVLMALHDVLLRVEDACSLSWYRPCSNASCVDVDLLRLGLRFELSPEEGIRSLNHQGYRLCALQVLKDKLPGFDSYLLLERTVQFESEAGRLPAARHRLLVPEPLEASQTPEHALASRRSFTANIHDTLGYLEAQSTTDRLALALVYCRLKPEQVDLCAGRNGPAQSLELVRQCWQGHHFTVLEQDYLEAVAHETRFPSLALAVAVIARASLSWKDEDDQKQQRMLALAQPQPLDLAYYQQHHRGLPLGLRLTPHEMRELGLPELEGSIAPFCDVGDWNLPEDALRGHVSRKVTQGAAQLHQDLASACDELASFERSIATREQDLCRLVEQQEQRPETTDPALALDIERKDGTRMYQHLQRELSKSMALHDRRAQVRFTLPDDPTLLEGELATLTQLTAERQCLWQHLARALTLPTTVHQALNDPLRARMSMLQVGGLLRRATPQSLLYVLAGVNDDERLRRVREHNPYFDQSHWPNFQIVAIEWLQRIVLEQRLDRITRLARALRHVDGPAQNNIKEVMLREVMTVRTYAAVEHLEWLLFEVSSQIQIRPKQTAVALRLIKAEVDEKKGPVLQLNMGEGKTRVILPMLLLFYRAQRASATGTGMLPLTFFLPQLVDQSYEALHAKLTASPFKMPLHHFRFDRSVNATQAWISRASARLCWLEGQGHGAVVLTPSDWLSLRLKVVELRDAQRPLLARLLNCRVVEACPFLHLYDEVDEILKYNFQLIYAAGGRERLVHREARVLAVQAVLQLLHTPDAAMQEAMDKGDGTSWLANEAHEASGEALFVPKFVIDQSAAKRKWRALCDAMMARLLQRPELGELSWLTEFADGQAQKLACFTCDPTSSLDSLRVKLSEGHTALLCTLRGLLAHKMLLRILSRRVNVNYGIDERRDKQIAVPYQATDTPTERSEFASMDDQLVMTHLAWYVKGLRPTDMENAVIQLQRRSEQQQASLYQEWCDAAGGSSKLPDEVPREANALDLQDENQAALLHATFGHNYKCINFWLTTVVLPRTCQYPARLQATPFHLADASHQMGFSGTNDTNLTLPLSICSVPDLNKVEVQVMPRITDEHSIDTELGATNGLMVRALQTEMFVDCIQELIVHDDIQHPESRPLPELVLDKALHMGVEALIDVGALLAGKPLHACAKYLLSHKHLNSKITWEHVVYSAKDQASQRQQWVVQDRHGHVDPLRLATVDPAHAMVIYDQYNCRGADLALKQEARALMTLGLSVCKDELMQAAGRLRQLTRGQKLAVAAPSFVISAMQRVLGRPSSDNAKLGVGEMIKFVLLNTQSRNLGGLKLQAQQGLQFGYSRADQRMFRLREQNEPTELFGGVYNERTTIEEAKYQNKLLRHQADKEVDEQLQTHIHAIFERCKEFGITRKDVERGQGELRSEDLEIEREEEQELEEEQQREVQRKATLARPEEKWPVDSLLSQEFDKCQARGKLKLLQDCQPLADLGFQWPPEKQIWCTSNWYQWSADEEHTTRLPLVSCCIVLNDRVVVVTEREASWFLENKGLAPYQRAPHAYAHELGTPALVQLRCTANARLEELLTTGVLAMFLLINCQVYLAAKDVAGEVVRPAENASYRKRIEQAWRCIFKPLGQRAVEVAEKVVELRDARHLLPRSHLKDQCVAVATVAFAR</sequence>
<dbReference type="Proteomes" id="UP000001357">
    <property type="component" value="Unassembled WGS sequence"/>
</dbReference>
<dbReference type="InParanoid" id="A9UNN1"/>
<feature type="domain" description="DUF3638" evidence="9">
    <location>
        <begin position="1930"/>
        <end position="2157"/>
    </location>
</feature>
<evidence type="ECO:0000256" key="8">
    <source>
        <dbReference type="SAM" id="MobiDB-lite"/>
    </source>
</evidence>
<dbReference type="KEGG" id="mbr:MONBRDRAFT_35379"/>
<dbReference type="Pfam" id="PF12359">
    <property type="entry name" value="DUF3645"/>
    <property type="match status" value="1"/>
</dbReference>
<dbReference type="InterPro" id="IPR051346">
    <property type="entry name" value="OTU_Deubiquitinase"/>
</dbReference>
<feature type="compositionally biased region" description="Basic and acidic residues" evidence="8">
    <location>
        <begin position="2808"/>
        <end position="2818"/>
    </location>
</feature>
<dbReference type="GO" id="GO:0004843">
    <property type="term" value="F:cysteine-type deubiquitinase activity"/>
    <property type="evidence" value="ECO:0007669"/>
    <property type="project" value="UniProtKB-EC"/>
</dbReference>
<evidence type="ECO:0000256" key="2">
    <source>
        <dbReference type="ARBA" id="ARBA00012759"/>
    </source>
</evidence>
<evidence type="ECO:0000313" key="11">
    <source>
        <dbReference type="EMBL" id="EDQ92270.1"/>
    </source>
</evidence>
<dbReference type="InterPro" id="IPR022099">
    <property type="entry name" value="DUF3638"/>
</dbReference>
<evidence type="ECO:0000256" key="6">
    <source>
        <dbReference type="ARBA" id="ARBA00022807"/>
    </source>
</evidence>
<evidence type="ECO:0000256" key="4">
    <source>
        <dbReference type="ARBA" id="ARBA00022786"/>
    </source>
</evidence>
<evidence type="ECO:0000313" key="12">
    <source>
        <dbReference type="Proteomes" id="UP000001357"/>
    </source>
</evidence>
<dbReference type="STRING" id="81824.A9UNN1"/>
<evidence type="ECO:0000259" key="10">
    <source>
        <dbReference type="Pfam" id="PF12359"/>
    </source>
</evidence>
<accession>A9UNN1</accession>
<dbReference type="EC" id="3.4.19.12" evidence="2"/>
<evidence type="ECO:0000256" key="7">
    <source>
        <dbReference type="SAM" id="Coils"/>
    </source>
</evidence>